<organism evidence="2">
    <name type="scientific">Camponotus floridanus</name>
    <name type="common">Florida carpenter ant</name>
    <dbReference type="NCBI Taxonomy" id="104421"/>
    <lineage>
        <taxon>Eukaryota</taxon>
        <taxon>Metazoa</taxon>
        <taxon>Ecdysozoa</taxon>
        <taxon>Arthropoda</taxon>
        <taxon>Hexapoda</taxon>
        <taxon>Insecta</taxon>
        <taxon>Pterygota</taxon>
        <taxon>Neoptera</taxon>
        <taxon>Endopterygota</taxon>
        <taxon>Hymenoptera</taxon>
        <taxon>Apocrita</taxon>
        <taxon>Aculeata</taxon>
        <taxon>Formicoidea</taxon>
        <taxon>Formicidae</taxon>
        <taxon>Formicinae</taxon>
        <taxon>Camponotus</taxon>
    </lineage>
</organism>
<keyword evidence="2" id="KW-1185">Reference proteome</keyword>
<gene>
    <name evidence="1" type="ORF">EAG_00493</name>
</gene>
<feature type="non-terminal residue" evidence="1">
    <location>
        <position position="1"/>
    </location>
</feature>
<dbReference type="AlphaFoldDB" id="E2AA96"/>
<evidence type="ECO:0000313" key="2">
    <source>
        <dbReference type="Proteomes" id="UP000000311"/>
    </source>
</evidence>
<accession>E2AA96</accession>
<protein>
    <submittedName>
        <fullName evidence="1">Uncharacterized protein</fullName>
    </submittedName>
</protein>
<dbReference type="InParanoid" id="E2AA96"/>
<dbReference type="Proteomes" id="UP000000311">
    <property type="component" value="Unassembled WGS sequence"/>
</dbReference>
<evidence type="ECO:0000313" key="1">
    <source>
        <dbReference type="EMBL" id="EFN69642.1"/>
    </source>
</evidence>
<dbReference type="OMA" id="SIHIAYT"/>
<dbReference type="EMBL" id="GL438035">
    <property type="protein sequence ID" value="EFN69642.1"/>
    <property type="molecule type" value="Genomic_DNA"/>
</dbReference>
<reference evidence="1 2" key="1">
    <citation type="journal article" date="2010" name="Science">
        <title>Genomic comparison of the ants Camponotus floridanus and Harpegnathos saltator.</title>
        <authorList>
            <person name="Bonasio R."/>
            <person name="Zhang G."/>
            <person name="Ye C."/>
            <person name="Mutti N.S."/>
            <person name="Fang X."/>
            <person name="Qin N."/>
            <person name="Donahue G."/>
            <person name="Yang P."/>
            <person name="Li Q."/>
            <person name="Li C."/>
            <person name="Zhang P."/>
            <person name="Huang Z."/>
            <person name="Berger S.L."/>
            <person name="Reinberg D."/>
            <person name="Wang J."/>
            <person name="Liebig J."/>
        </authorList>
    </citation>
    <scope>NUCLEOTIDE SEQUENCE [LARGE SCALE GENOMIC DNA]</scope>
    <source>
        <strain evidence="2">C129</strain>
    </source>
</reference>
<sequence>KLWTQDRLNDLVRELNLPKDGAEHLASSLLGMNQLAKGTKVSFYRTRSKSFEPYFEEINHEDDKMVYCKDVKGLMDEIKPNVYKDEEWRLFIDSSNRSLKAVLLHNTNYYASVPIAHSTTMKEAYDNLKIILQKIQYDKHKWLICGDLKVSGMLLGQQSGFTKTPCFLCLWDSRDRAKHYTNHKWPKRKSLKVGENNVKNAPMI</sequence>
<feature type="non-terminal residue" evidence="1">
    <location>
        <position position="204"/>
    </location>
</feature>
<dbReference type="PANTHER" id="PTHR46114">
    <property type="entry name" value="APPLE DOMAIN-CONTAINING PROTEIN"/>
    <property type="match status" value="1"/>
</dbReference>
<dbReference type="PANTHER" id="PTHR46114:SF1">
    <property type="entry name" value="ZAD DOMAIN-CONTAINING PROTEIN"/>
    <property type="match status" value="1"/>
</dbReference>
<name>E2AA96_CAMFO</name>
<proteinExistence type="predicted"/>